<dbReference type="EMBL" id="HBUF01644275">
    <property type="protein sequence ID" value="CAG6785551.1"/>
    <property type="molecule type" value="Transcribed_RNA"/>
</dbReference>
<accession>A0A8D9BK86</accession>
<organism evidence="1">
    <name type="scientific">Cacopsylla melanoneura</name>
    <dbReference type="NCBI Taxonomy" id="428564"/>
    <lineage>
        <taxon>Eukaryota</taxon>
        <taxon>Metazoa</taxon>
        <taxon>Ecdysozoa</taxon>
        <taxon>Arthropoda</taxon>
        <taxon>Hexapoda</taxon>
        <taxon>Insecta</taxon>
        <taxon>Pterygota</taxon>
        <taxon>Neoptera</taxon>
        <taxon>Paraneoptera</taxon>
        <taxon>Hemiptera</taxon>
        <taxon>Sternorrhyncha</taxon>
        <taxon>Psylloidea</taxon>
        <taxon>Psyllidae</taxon>
        <taxon>Psyllinae</taxon>
        <taxon>Cacopsylla</taxon>
    </lineage>
</organism>
<evidence type="ECO:0000313" key="1">
    <source>
        <dbReference type="EMBL" id="CAG6785551.1"/>
    </source>
</evidence>
<proteinExistence type="predicted"/>
<name>A0A8D9BK86_9HEMI</name>
<reference evidence="1" key="1">
    <citation type="submission" date="2021-05" db="EMBL/GenBank/DDBJ databases">
        <authorList>
            <person name="Alioto T."/>
            <person name="Alioto T."/>
            <person name="Gomez Garrido J."/>
        </authorList>
    </citation>
    <scope>NUCLEOTIDE SEQUENCE</scope>
</reference>
<protein>
    <submittedName>
        <fullName evidence="1">Uncharacterized protein</fullName>
    </submittedName>
</protein>
<sequence length="129" mass="14946">MLRTSVMHYSQCIPLPATTKDLPLPGLINFPGLSINFVQDNKSNPGVEIFKRLFPLLWYLNLERMLFSLSCGRRKVFFKNYHFLVTSKIPRVTFLVLSEFGKNDEYTKKGQNVVLSSSVNHQISQWHIL</sequence>
<dbReference type="AlphaFoldDB" id="A0A8D9BK86"/>